<evidence type="ECO:0000313" key="4">
    <source>
        <dbReference type="Proteomes" id="UP000198767"/>
    </source>
</evidence>
<proteinExistence type="inferred from homology"/>
<reference evidence="3 4" key="1">
    <citation type="submission" date="2016-10" db="EMBL/GenBank/DDBJ databases">
        <authorList>
            <person name="de Groot N.N."/>
        </authorList>
    </citation>
    <scope>NUCLEOTIDE SEQUENCE [LARGE SCALE GENOMIC DNA]</scope>
    <source>
        <strain evidence="3 4">U95</strain>
    </source>
</reference>
<dbReference type="InterPro" id="IPR051683">
    <property type="entry name" value="Enoyl-CoA_Hydratase/Isomerase"/>
</dbReference>
<accession>A0A1G5QPB9</accession>
<dbReference type="STRING" id="1156985.SAMN04488118_105102"/>
<protein>
    <submittedName>
        <fullName evidence="3">Methylglutaconyl-CoA hydratase</fullName>
    </submittedName>
</protein>
<sequence length="260" mass="27683">MYKTIALTQDARGVVTLSLARPEKHNALSRQMLLELTDAAQALAVDPTVRVIVLRGQGATFCAGGDLAWMQAQMQADSETRAAEARILAMTLYHLNTLPKPLIGALQGNAFGGGVGLASVCDVAIGLDHLKMGLTETRLGLIPATIGPYVLARMGEAKARRVFMSGRIFSAVEAVQLGLLARAVPAESFDAEIESEVTPYLACAPSAVAAAKKLTRDLGPKIDETVIDHTISALVACWEGNEAQEGITAFFEKRAPAWKR</sequence>
<dbReference type="Pfam" id="PF00378">
    <property type="entry name" value="ECH_1"/>
    <property type="match status" value="1"/>
</dbReference>
<dbReference type="Gene3D" id="3.90.226.10">
    <property type="entry name" value="2-enoyl-CoA Hydratase, Chain A, domain 1"/>
    <property type="match status" value="1"/>
</dbReference>
<organism evidence="3 4">
    <name type="scientific">Epibacterium ulvae</name>
    <dbReference type="NCBI Taxonomy" id="1156985"/>
    <lineage>
        <taxon>Bacteria</taxon>
        <taxon>Pseudomonadati</taxon>
        <taxon>Pseudomonadota</taxon>
        <taxon>Alphaproteobacteria</taxon>
        <taxon>Rhodobacterales</taxon>
        <taxon>Roseobacteraceae</taxon>
        <taxon>Epibacterium</taxon>
    </lineage>
</organism>
<dbReference type="EMBL" id="FMWG01000005">
    <property type="protein sequence ID" value="SCZ63673.1"/>
    <property type="molecule type" value="Genomic_DNA"/>
</dbReference>
<dbReference type="GO" id="GO:0008300">
    <property type="term" value="P:isoprenoid catabolic process"/>
    <property type="evidence" value="ECO:0007669"/>
    <property type="project" value="TreeGrafter"/>
</dbReference>
<keyword evidence="4" id="KW-1185">Reference proteome</keyword>
<dbReference type="Proteomes" id="UP000198767">
    <property type="component" value="Unassembled WGS sequence"/>
</dbReference>
<dbReference type="NCBIfam" id="NF005675">
    <property type="entry name" value="PRK07468.1"/>
    <property type="match status" value="1"/>
</dbReference>
<dbReference type="PANTHER" id="PTHR42964">
    <property type="entry name" value="ENOYL-COA HYDRATASE"/>
    <property type="match status" value="1"/>
</dbReference>
<dbReference type="InterPro" id="IPR014748">
    <property type="entry name" value="Enoyl-CoA_hydra_C"/>
</dbReference>
<dbReference type="InterPro" id="IPR001753">
    <property type="entry name" value="Enoyl-CoA_hydra/iso"/>
</dbReference>
<evidence type="ECO:0000256" key="2">
    <source>
        <dbReference type="RuleBase" id="RU003707"/>
    </source>
</evidence>
<dbReference type="InterPro" id="IPR018376">
    <property type="entry name" value="Enoyl-CoA_hyd/isom_CS"/>
</dbReference>
<dbReference type="OrthoDB" id="9795613at2"/>
<dbReference type="GO" id="GO:0003824">
    <property type="term" value="F:catalytic activity"/>
    <property type="evidence" value="ECO:0007669"/>
    <property type="project" value="InterPro"/>
</dbReference>
<dbReference type="RefSeq" id="WP_090218402.1">
    <property type="nucleotide sequence ID" value="NZ_FMWG01000005.1"/>
</dbReference>
<name>A0A1G5QPB9_9RHOB</name>
<evidence type="ECO:0000256" key="1">
    <source>
        <dbReference type="ARBA" id="ARBA00005254"/>
    </source>
</evidence>
<dbReference type="CDD" id="cd06558">
    <property type="entry name" value="crotonase-like"/>
    <property type="match status" value="1"/>
</dbReference>
<evidence type="ECO:0000313" key="3">
    <source>
        <dbReference type="EMBL" id="SCZ63673.1"/>
    </source>
</evidence>
<gene>
    <name evidence="3" type="ORF">SAMN04488118_105102</name>
</gene>
<dbReference type="Gene3D" id="1.10.12.10">
    <property type="entry name" value="Lyase 2-enoyl-coa Hydratase, Chain A, domain 2"/>
    <property type="match status" value="1"/>
</dbReference>
<comment type="similarity">
    <text evidence="1 2">Belongs to the enoyl-CoA hydratase/isomerase family.</text>
</comment>
<dbReference type="PROSITE" id="PS00166">
    <property type="entry name" value="ENOYL_COA_HYDRATASE"/>
    <property type="match status" value="1"/>
</dbReference>
<dbReference type="PANTHER" id="PTHR42964:SF1">
    <property type="entry name" value="POLYKETIDE BIOSYNTHESIS ENOYL-COA HYDRATASE PKSH-RELATED"/>
    <property type="match status" value="1"/>
</dbReference>
<dbReference type="InterPro" id="IPR029045">
    <property type="entry name" value="ClpP/crotonase-like_dom_sf"/>
</dbReference>
<dbReference type="SUPFAM" id="SSF52096">
    <property type="entry name" value="ClpP/crotonase"/>
    <property type="match status" value="1"/>
</dbReference>
<dbReference type="AlphaFoldDB" id="A0A1G5QPB9"/>